<evidence type="ECO:0000313" key="4">
    <source>
        <dbReference type="EMBL" id="STC98227.1"/>
    </source>
</evidence>
<dbReference type="Proteomes" id="UP000255224">
    <property type="component" value="Unassembled WGS sequence"/>
</dbReference>
<organism evidence="4 5">
    <name type="scientific">Chryseobacterium carnipullorum</name>
    <dbReference type="NCBI Taxonomy" id="1124835"/>
    <lineage>
        <taxon>Bacteria</taxon>
        <taxon>Pseudomonadati</taxon>
        <taxon>Bacteroidota</taxon>
        <taxon>Flavobacteriia</taxon>
        <taxon>Flavobacteriales</taxon>
        <taxon>Weeksellaceae</taxon>
        <taxon>Chryseobacterium group</taxon>
        <taxon>Chryseobacterium</taxon>
    </lineage>
</organism>
<dbReference type="Proteomes" id="UP000273270">
    <property type="component" value="Chromosome"/>
</dbReference>
<evidence type="ECO:0000313" key="5">
    <source>
        <dbReference type="Proteomes" id="UP000255224"/>
    </source>
</evidence>
<evidence type="ECO:0000259" key="2">
    <source>
        <dbReference type="Pfam" id="PF21959"/>
    </source>
</evidence>
<evidence type="ECO:0000313" key="3">
    <source>
        <dbReference type="EMBL" id="AZA50277.1"/>
    </source>
</evidence>
<reference evidence="6" key="3">
    <citation type="submission" date="2018-11" db="EMBL/GenBank/DDBJ databases">
        <title>Proposal to divide the Flavobacteriaceae and reorganize its genera based on Amino Acid Identity values calculated from whole genome sequences.</title>
        <authorList>
            <person name="Nicholson A.C."/>
            <person name="Gulvik C.A."/>
            <person name="Whitney A.M."/>
            <person name="Humrighouse B.W."/>
            <person name="Bell M."/>
            <person name="Holmes B."/>
            <person name="Steigerwalt A.G."/>
            <person name="Villarma A."/>
            <person name="Sheth M."/>
            <person name="Batra D."/>
            <person name="Pryor J."/>
            <person name="Bernardet J.-F."/>
            <person name="Hugo C."/>
            <person name="Kampfer P."/>
            <person name="Newman J."/>
            <person name="McQuiston J.R."/>
        </authorList>
    </citation>
    <scope>NUCLEOTIDE SEQUENCE [LARGE SCALE GENOMIC DNA]</scope>
    <source>
        <strain evidence="6">G0188</strain>
    </source>
</reference>
<feature type="domain" description="DUF6923" evidence="2">
    <location>
        <begin position="49"/>
        <end position="257"/>
    </location>
</feature>
<dbReference type="InterPro" id="IPR047589">
    <property type="entry name" value="DUF11_rpt"/>
</dbReference>
<feature type="domain" description="DUF11" evidence="1">
    <location>
        <begin position="265"/>
        <end position="389"/>
    </location>
</feature>
<dbReference type="InterPro" id="IPR001434">
    <property type="entry name" value="OmcB-like_DUF11"/>
</dbReference>
<evidence type="ECO:0000313" key="6">
    <source>
        <dbReference type="Proteomes" id="UP000273270"/>
    </source>
</evidence>
<dbReference type="EMBL" id="UFVQ01000003">
    <property type="protein sequence ID" value="STC98227.1"/>
    <property type="molecule type" value="Genomic_DNA"/>
</dbReference>
<feature type="domain" description="DUF11" evidence="1">
    <location>
        <begin position="399"/>
        <end position="523"/>
    </location>
</feature>
<sequence length="634" mass="65066">MKNIYSLDFKDLKKIIGKRLVLLALLLFAVFSKAQAFGCNSNKLYLSQANILYDVGISTNPFTYTTVGTASGNYNAIGINPVNGVMYGMATGSASNTVLRINSNGTSSVHGSITGLPLAIYNAGEIDNVGNFYVKQNTSNNQIFKINLTTLTFTTITLSANTNLPDLAYNPVTGLLYGVELTNGQLISINPNTGLVTQIGGSYFDGPYGAMFGSNSGEMFGVSNAGGFYQFNLSTGGRVLLSDAPASSANDGAHCVTSPITLNTDLTVTKTDGSITYTPGTTTTYTIVARNNGPFGVLNARVIDNVPSGIPASNMSYTAVASSGSTTSVSGTQTGAINDLVGLPNGGTVTYTVVINVPLSYTGNLVNTVTISAPSNVTDSNTGNNSATDTDTQLNLIADLAVTKTDGVSSYASGTTTTYTVVARNNGPSAVLNAVVSDPVPAGIPSANVSYTAVAAGGAATSVSGTQSGAINDVVSLPNGSTVTYTVAVNIPFSYTGNLVNTATITPPSNVTDGNNTNNTATDTDTQAVCYRPAVTAGTRLTSPSGITSLGRAGASSGGANWPLVRNGAWTVLEAKTKGFVPNRLTSAQIAAIPTANLVEGMMVYNITLDCLQVNINGTAAGWTCFNTQTCPTN</sequence>
<proteinExistence type="predicted"/>
<reference evidence="4 5" key="1">
    <citation type="submission" date="2018-06" db="EMBL/GenBank/DDBJ databases">
        <authorList>
            <consortium name="Pathogen Informatics"/>
            <person name="Doyle S."/>
        </authorList>
    </citation>
    <scope>NUCLEOTIDE SEQUENCE [LARGE SCALE GENOMIC DNA]</scope>
    <source>
        <strain evidence="4 5">NCTC13533</strain>
    </source>
</reference>
<dbReference type="Pfam" id="PF01345">
    <property type="entry name" value="DUF11"/>
    <property type="match status" value="2"/>
</dbReference>
<accession>A0A376E018</accession>
<dbReference type="Pfam" id="PF21959">
    <property type="entry name" value="DUF6923"/>
    <property type="match status" value="1"/>
</dbReference>
<protein>
    <submittedName>
        <fullName evidence="4">Conserved repeat domain</fullName>
    </submittedName>
    <submittedName>
        <fullName evidence="3">DUF11 domain-containing protein</fullName>
    </submittedName>
</protein>
<dbReference type="NCBIfam" id="TIGR01451">
    <property type="entry name" value="B_ant_repeat"/>
    <property type="match status" value="2"/>
</dbReference>
<keyword evidence="6" id="KW-1185">Reference proteome</keyword>
<evidence type="ECO:0000259" key="1">
    <source>
        <dbReference type="Pfam" id="PF01345"/>
    </source>
</evidence>
<dbReference type="OrthoDB" id="919278at2"/>
<dbReference type="KEGG" id="ccau:EG346_19785"/>
<gene>
    <name evidence="3" type="ORF">EG346_19785</name>
    <name evidence="4" type="ORF">NCTC13533_02584</name>
</gene>
<dbReference type="InterPro" id="IPR054215">
    <property type="entry name" value="DUF6923"/>
</dbReference>
<accession>A0A3G6NAQ8</accession>
<reference evidence="3" key="2">
    <citation type="submission" date="2018-11" db="EMBL/GenBank/DDBJ databases">
        <title>Proposal to divide the Flavobacteriaceae and reorganize its genera based on Amino Acid Identity values calculated from whole genome sequences.</title>
        <authorList>
            <person name="Nicholson A.C."/>
            <person name="Gulvik C.A."/>
            <person name="Whitney A.M."/>
            <person name="Humrighouse B.W."/>
            <person name="Bell M."/>
            <person name="Holmes B."/>
            <person name="Steigerwalt A."/>
            <person name="Villarma A."/>
            <person name="Sheth M."/>
            <person name="Batra D."/>
            <person name="Pryor J."/>
            <person name="Bernardet J.-F."/>
            <person name="Hugo C."/>
            <person name="Kampfer P."/>
            <person name="Newman J."/>
            <person name="Mcquiston J.R."/>
        </authorList>
    </citation>
    <scope>NUCLEOTIDE SEQUENCE [LARGE SCALE GENOMIC DNA]</scope>
    <source>
        <strain evidence="3">G0188</strain>
    </source>
</reference>
<dbReference type="SUPFAM" id="SSF63825">
    <property type="entry name" value="YWTD domain"/>
    <property type="match status" value="1"/>
</dbReference>
<dbReference type="AlphaFoldDB" id="A0A376E018"/>
<dbReference type="RefSeq" id="WP_123880938.1">
    <property type="nucleotide sequence ID" value="NZ_CP033920.1"/>
</dbReference>
<dbReference type="EMBL" id="CP033920">
    <property type="protein sequence ID" value="AZA50277.1"/>
    <property type="molecule type" value="Genomic_DNA"/>
</dbReference>
<name>A0A376E018_CHRCU</name>